<protein>
    <submittedName>
        <fullName evidence="1">Uncharacterized protein</fullName>
    </submittedName>
</protein>
<dbReference type="EMBL" id="JASBWS010000070">
    <property type="protein sequence ID" value="KAJ9101371.1"/>
    <property type="molecule type" value="Genomic_DNA"/>
</dbReference>
<reference evidence="1" key="1">
    <citation type="submission" date="2023-04" db="EMBL/GenBank/DDBJ databases">
        <title>Draft Genome sequencing of Naganishia species isolated from polar environments using Oxford Nanopore Technology.</title>
        <authorList>
            <person name="Leo P."/>
            <person name="Venkateswaran K."/>
        </authorList>
    </citation>
    <scope>NUCLEOTIDE SEQUENCE</scope>
    <source>
        <strain evidence="1">MNA-CCFEE 5262</strain>
    </source>
</reference>
<dbReference type="Proteomes" id="UP001230649">
    <property type="component" value="Unassembled WGS sequence"/>
</dbReference>
<evidence type="ECO:0000313" key="2">
    <source>
        <dbReference type="Proteomes" id="UP001230649"/>
    </source>
</evidence>
<sequence length="429" mass="47900">MVKMYEQCQKPANVPQLPLEVIDLVAEQLSTLGYYGTLANLNITCRHVRLETAPALWKRVVVKRIDSVATSGWISTFSPEQYLELFKARYGGEKYYKYIKYVIDEDCLLRSDIGQAQSPASTQLVNPFRCASMIGASLQTTKGILSSTSTTSCSVRLGEKHQYLTDDLADTLQAQHKLPPPTLHDSIDSRSSVKLHLTVSDLLKTTHVAPMSMDRIKHLVDCSAPGWFPSGRINEVHILPEATDRDSAVFDAGYLQGLILDMLNLLAVSAGRHVLLGPDSKCAGPSLYLNGLTLEELDVVTKTWFTVLEHMPIYAGIKLVLALRNGPSIPLDTIAQQLREHKAPYLRYTAIQGECPNLKIKLVNFSRRLVAILGKPLHQYRSEAAGLCVYDPNATRMRWKCAVFEQWNGEEGMDTEESGDEEMVEKVYE</sequence>
<accession>A0ACC2VRH7</accession>
<organism evidence="1 2">
    <name type="scientific">Naganishia adeliensis</name>
    <dbReference type="NCBI Taxonomy" id="92952"/>
    <lineage>
        <taxon>Eukaryota</taxon>
        <taxon>Fungi</taxon>
        <taxon>Dikarya</taxon>
        <taxon>Basidiomycota</taxon>
        <taxon>Agaricomycotina</taxon>
        <taxon>Tremellomycetes</taxon>
        <taxon>Filobasidiales</taxon>
        <taxon>Filobasidiaceae</taxon>
        <taxon>Naganishia</taxon>
    </lineage>
</organism>
<comment type="caution">
    <text evidence="1">The sequence shown here is derived from an EMBL/GenBank/DDBJ whole genome shotgun (WGS) entry which is preliminary data.</text>
</comment>
<name>A0ACC2VRH7_9TREE</name>
<evidence type="ECO:0000313" key="1">
    <source>
        <dbReference type="EMBL" id="KAJ9101371.1"/>
    </source>
</evidence>
<gene>
    <name evidence="1" type="ORF">QFC20_005252</name>
</gene>
<proteinExistence type="predicted"/>
<keyword evidence="2" id="KW-1185">Reference proteome</keyword>